<evidence type="ECO:0000256" key="9">
    <source>
        <dbReference type="ARBA" id="ARBA00022741"/>
    </source>
</evidence>
<dbReference type="GO" id="GO:0003872">
    <property type="term" value="F:6-phosphofructokinase activity"/>
    <property type="evidence" value="ECO:0007669"/>
    <property type="project" value="UniProtKB-EC"/>
</dbReference>
<dbReference type="UniPathway" id="UPA00109">
    <property type="reaction ID" value="UER00182"/>
</dbReference>
<dbReference type="InterPro" id="IPR022953">
    <property type="entry name" value="ATP_PFK"/>
</dbReference>
<name>A0A2C9KER3_BIOGL</name>
<dbReference type="STRING" id="6526.A0A2C9KER3"/>
<dbReference type="GO" id="GO:0030388">
    <property type="term" value="P:fructose 1,6-bisphosphate metabolic process"/>
    <property type="evidence" value="ECO:0007669"/>
    <property type="project" value="TreeGrafter"/>
</dbReference>
<proteinExistence type="predicted"/>
<dbReference type="EnsemblMetazoa" id="BGLB018379-RA">
    <property type="protein sequence ID" value="BGLB018379-PA"/>
    <property type="gene ID" value="BGLB018379"/>
</dbReference>
<evidence type="ECO:0000256" key="8">
    <source>
        <dbReference type="ARBA" id="ARBA00022723"/>
    </source>
</evidence>
<dbReference type="NCBIfam" id="NF002872">
    <property type="entry name" value="PRK03202.1"/>
    <property type="match status" value="1"/>
</dbReference>
<dbReference type="GO" id="GO:0016208">
    <property type="term" value="F:AMP binding"/>
    <property type="evidence" value="ECO:0007669"/>
    <property type="project" value="TreeGrafter"/>
</dbReference>
<dbReference type="EC" id="2.7.1.11" evidence="4"/>
<dbReference type="InterPro" id="IPR000023">
    <property type="entry name" value="Phosphofructokinase_dom"/>
</dbReference>
<keyword evidence="7" id="KW-0808">Transferase</keyword>
<evidence type="ECO:0000259" key="15">
    <source>
        <dbReference type="Pfam" id="PF00365"/>
    </source>
</evidence>
<dbReference type="PRINTS" id="PR00476">
    <property type="entry name" value="PHFRCTKINASE"/>
</dbReference>
<keyword evidence="13" id="KW-0324">Glycolysis</keyword>
<dbReference type="PANTHER" id="PTHR13697:SF4">
    <property type="entry name" value="ATP-DEPENDENT 6-PHOSPHOFRUCTOKINASE"/>
    <property type="match status" value="1"/>
</dbReference>
<comment type="cofactor">
    <cofactor evidence="1">
        <name>Mg(2+)</name>
        <dbReference type="ChEBI" id="CHEBI:18420"/>
    </cofactor>
</comment>
<evidence type="ECO:0000256" key="7">
    <source>
        <dbReference type="ARBA" id="ARBA00022679"/>
    </source>
</evidence>
<dbReference type="GO" id="GO:0048029">
    <property type="term" value="F:monosaccharide binding"/>
    <property type="evidence" value="ECO:0007669"/>
    <property type="project" value="TreeGrafter"/>
</dbReference>
<evidence type="ECO:0000256" key="14">
    <source>
        <dbReference type="ARBA" id="ARBA00048070"/>
    </source>
</evidence>
<evidence type="ECO:0000256" key="12">
    <source>
        <dbReference type="ARBA" id="ARBA00022842"/>
    </source>
</evidence>
<dbReference type="PIRSF" id="PIRSF000532">
    <property type="entry name" value="ATP_PFK_prok"/>
    <property type="match status" value="1"/>
</dbReference>
<keyword evidence="6" id="KW-0021">Allosteric enzyme</keyword>
<dbReference type="InterPro" id="IPR015912">
    <property type="entry name" value="Phosphofructokinase_CS"/>
</dbReference>
<evidence type="ECO:0000313" key="16">
    <source>
        <dbReference type="EnsemblMetazoa" id="BGLB018379-PA"/>
    </source>
</evidence>
<evidence type="ECO:0000256" key="11">
    <source>
        <dbReference type="ARBA" id="ARBA00022840"/>
    </source>
</evidence>
<dbReference type="GO" id="GO:0046872">
    <property type="term" value="F:metal ion binding"/>
    <property type="evidence" value="ECO:0007669"/>
    <property type="project" value="UniProtKB-KW"/>
</dbReference>
<protein>
    <recommendedName>
        <fullName evidence="4">6-phosphofructokinase</fullName>
        <ecNumber evidence="4">2.7.1.11</ecNumber>
    </recommendedName>
</protein>
<evidence type="ECO:0000256" key="1">
    <source>
        <dbReference type="ARBA" id="ARBA00001946"/>
    </source>
</evidence>
<accession>A0A2C9KER3</accession>
<dbReference type="InterPro" id="IPR035966">
    <property type="entry name" value="PKF_sf"/>
</dbReference>
<evidence type="ECO:0000256" key="4">
    <source>
        <dbReference type="ARBA" id="ARBA00012055"/>
    </source>
</evidence>
<keyword evidence="5" id="KW-0963">Cytoplasm</keyword>
<dbReference type="GO" id="GO:0042802">
    <property type="term" value="F:identical protein binding"/>
    <property type="evidence" value="ECO:0007669"/>
    <property type="project" value="TreeGrafter"/>
</dbReference>
<dbReference type="GO" id="GO:0005945">
    <property type="term" value="C:6-phosphofructokinase complex"/>
    <property type="evidence" value="ECO:0007669"/>
    <property type="project" value="TreeGrafter"/>
</dbReference>
<comment type="subcellular location">
    <subcellularLocation>
        <location evidence="2">Cytoplasm</location>
    </subcellularLocation>
</comment>
<keyword evidence="10" id="KW-0418">Kinase</keyword>
<dbReference type="VEuPathDB" id="VectorBase:BGLB018379"/>
<dbReference type="Gene3D" id="3.40.50.450">
    <property type="match status" value="1"/>
</dbReference>
<evidence type="ECO:0000256" key="6">
    <source>
        <dbReference type="ARBA" id="ARBA00022533"/>
    </source>
</evidence>
<keyword evidence="12" id="KW-0460">Magnesium</keyword>
<dbReference type="GO" id="GO:0070095">
    <property type="term" value="F:fructose-6-phosphate binding"/>
    <property type="evidence" value="ECO:0007669"/>
    <property type="project" value="TreeGrafter"/>
</dbReference>
<evidence type="ECO:0000256" key="10">
    <source>
        <dbReference type="ARBA" id="ARBA00022777"/>
    </source>
</evidence>
<organism evidence="16 17">
    <name type="scientific">Biomphalaria glabrata</name>
    <name type="common">Bloodfluke planorb</name>
    <name type="synonym">Freshwater snail</name>
    <dbReference type="NCBI Taxonomy" id="6526"/>
    <lineage>
        <taxon>Eukaryota</taxon>
        <taxon>Metazoa</taxon>
        <taxon>Spiralia</taxon>
        <taxon>Lophotrochozoa</taxon>
        <taxon>Mollusca</taxon>
        <taxon>Gastropoda</taxon>
        <taxon>Heterobranchia</taxon>
        <taxon>Euthyneura</taxon>
        <taxon>Panpulmonata</taxon>
        <taxon>Hygrophila</taxon>
        <taxon>Lymnaeoidea</taxon>
        <taxon>Planorbidae</taxon>
        <taxon>Biomphalaria</taxon>
    </lineage>
</organism>
<evidence type="ECO:0000256" key="13">
    <source>
        <dbReference type="ARBA" id="ARBA00023152"/>
    </source>
</evidence>
<keyword evidence="9" id="KW-0547">Nucleotide-binding</keyword>
<evidence type="ECO:0000256" key="3">
    <source>
        <dbReference type="ARBA" id="ARBA00004679"/>
    </source>
</evidence>
<dbReference type="PANTHER" id="PTHR13697">
    <property type="entry name" value="PHOSPHOFRUCTOKINASE"/>
    <property type="match status" value="1"/>
</dbReference>
<comment type="catalytic activity">
    <reaction evidence="14">
        <text>beta-D-fructose 6-phosphate + ATP = beta-D-fructose 1,6-bisphosphate + ADP + H(+)</text>
        <dbReference type="Rhea" id="RHEA:16109"/>
        <dbReference type="ChEBI" id="CHEBI:15378"/>
        <dbReference type="ChEBI" id="CHEBI:30616"/>
        <dbReference type="ChEBI" id="CHEBI:32966"/>
        <dbReference type="ChEBI" id="CHEBI:57634"/>
        <dbReference type="ChEBI" id="CHEBI:456216"/>
        <dbReference type="EC" id="2.7.1.11"/>
    </reaction>
</comment>
<dbReference type="Proteomes" id="UP000076420">
    <property type="component" value="Unassembled WGS sequence"/>
</dbReference>
<dbReference type="Pfam" id="PF00365">
    <property type="entry name" value="PFK"/>
    <property type="match status" value="1"/>
</dbReference>
<feature type="domain" description="Phosphofructokinase" evidence="15">
    <location>
        <begin position="6"/>
        <end position="278"/>
    </location>
</feature>
<dbReference type="VEuPathDB" id="VectorBase:BGLAX_034531"/>
<dbReference type="PROSITE" id="PS00433">
    <property type="entry name" value="PHOSPHOFRUCTOKINASE"/>
    <property type="match status" value="1"/>
</dbReference>
<gene>
    <name evidence="16" type="primary">106064512</name>
</gene>
<evidence type="ECO:0000256" key="5">
    <source>
        <dbReference type="ARBA" id="ARBA00022490"/>
    </source>
</evidence>
<dbReference type="GO" id="GO:0005524">
    <property type="term" value="F:ATP binding"/>
    <property type="evidence" value="ECO:0007669"/>
    <property type="project" value="UniProtKB-KW"/>
</dbReference>
<comment type="pathway">
    <text evidence="3">Carbohydrate degradation; glycolysis; D-glyceraldehyde 3-phosphate and glycerone phosphate from D-glucose: step 3/4.</text>
</comment>
<dbReference type="InterPro" id="IPR012003">
    <property type="entry name" value="ATP_PFK_prok-type"/>
</dbReference>
<dbReference type="Gene3D" id="3.40.50.460">
    <property type="entry name" value="Phosphofructokinase domain"/>
    <property type="match status" value="1"/>
</dbReference>
<evidence type="ECO:0000256" key="2">
    <source>
        <dbReference type="ARBA" id="ARBA00004496"/>
    </source>
</evidence>
<dbReference type="SUPFAM" id="SSF53784">
    <property type="entry name" value="Phosphofructokinase"/>
    <property type="match status" value="1"/>
</dbReference>
<dbReference type="AlphaFoldDB" id="A0A2C9KER3"/>
<keyword evidence="8" id="KW-0479">Metal-binding</keyword>
<sequence>MSKINKIGIITSGGDCPGMNATVTAIANAAIEHGIDAYFVVDGYRGLINKQFIKATKESADNFFNLGGTSIGTARLPEFAQVEVRKIAVKSLNEEGIDALVIIGGDGSYKGAIRLNEMGIRVITMSGTIDNDIASSFYTLGFDSCLNTLTDYIDNCKDTSKSHNRCTIIETMGHGCGDLALLSAMATNADLVSTNQNQFTIAEIAEFAKQAKQANKRIFSVIVSEQMYDLKELETTIQKVSGYDTRANRVGHYQRGGRPSNLDRIIGVMQGTKAVELLVQGHTGKALGYFFNEIKVFDIEEALDMKNDRDTHKRYINALKLMGCKVKE</sequence>
<reference evidence="16" key="1">
    <citation type="submission" date="2020-05" db="UniProtKB">
        <authorList>
            <consortium name="EnsemblMetazoa"/>
        </authorList>
    </citation>
    <scope>IDENTIFICATION</scope>
    <source>
        <strain evidence="16">BB02</strain>
    </source>
</reference>
<keyword evidence="11" id="KW-0067">ATP-binding</keyword>
<evidence type="ECO:0000313" key="17">
    <source>
        <dbReference type="Proteomes" id="UP000076420"/>
    </source>
</evidence>
<dbReference type="GO" id="GO:0061621">
    <property type="term" value="P:canonical glycolysis"/>
    <property type="evidence" value="ECO:0007669"/>
    <property type="project" value="TreeGrafter"/>
</dbReference>
<dbReference type="GO" id="GO:0006002">
    <property type="term" value="P:fructose 6-phosphate metabolic process"/>
    <property type="evidence" value="ECO:0007669"/>
    <property type="project" value="InterPro"/>
</dbReference>